<dbReference type="RefSeq" id="WP_311821195.1">
    <property type="nucleotide sequence ID" value="NZ_JARPYF010000001.1"/>
</dbReference>
<name>A0ABU3EW26_9ENTE</name>
<protein>
    <submittedName>
        <fullName evidence="4">Helix-turn-helix domain-containing protein</fullName>
    </submittedName>
</protein>
<organism evidence="4 5">
    <name type="scientific">Enterococcus hulanensis</name>
    <dbReference type="NCBI Taxonomy" id="2559929"/>
    <lineage>
        <taxon>Bacteria</taxon>
        <taxon>Bacillati</taxon>
        <taxon>Bacillota</taxon>
        <taxon>Bacilli</taxon>
        <taxon>Lactobacillales</taxon>
        <taxon>Enterococcaceae</taxon>
        <taxon>Enterococcus</taxon>
    </lineage>
</organism>
<gene>
    <name evidence="4" type="ORF">P7D85_01955</name>
</gene>
<keyword evidence="5" id="KW-1185">Reference proteome</keyword>
<keyword evidence="1" id="KW-0805">Transcription regulation</keyword>
<dbReference type="PANTHER" id="PTHR30185:SF18">
    <property type="entry name" value="TRANSCRIPTIONAL REGULATOR MTLR"/>
    <property type="match status" value="1"/>
</dbReference>
<accession>A0ABU3EW26</accession>
<reference evidence="4 5" key="1">
    <citation type="submission" date="2023-03" db="EMBL/GenBank/DDBJ databases">
        <authorList>
            <person name="Shen W."/>
            <person name="Cai J."/>
        </authorList>
    </citation>
    <scope>NUCLEOTIDE SEQUENCE [LARGE SCALE GENOMIC DNA]</scope>
    <source>
        <strain evidence="4 5">D6-4</strain>
    </source>
</reference>
<dbReference type="InterPro" id="IPR007737">
    <property type="entry name" value="Mga_HTH"/>
</dbReference>
<dbReference type="EMBL" id="JARPYI010000001">
    <property type="protein sequence ID" value="MDT2598518.1"/>
    <property type="molecule type" value="Genomic_DNA"/>
</dbReference>
<evidence type="ECO:0000313" key="4">
    <source>
        <dbReference type="EMBL" id="MDT2598518.1"/>
    </source>
</evidence>
<sequence>MRREEILDSWDEKQYRLLLFLHKKNFSATKEDCSEALGTNTSTLNKLISSLEELAETSHLFTLTKQGNVVSIQVPFDKNLDDVFHYLLVSSVKYQIISELFHKKTISIPYLEKKLGISYATFYRKLDEINLLLAEFEIKIENKTIIGSEFQIRHFLVELYTMTRTWKLTSEQISDKSVFDQVAVLNKQLQLELSDISIGRIVSYLMIVKFRYLQKKVIPMSSSKCFFDSVSFKRFVDAFEESSLYPLCKNYMDHFFSSYGIIPNENEALGLLLFLMGNHILSDSSNTYKDILTIEANAQSMTSIIKSRLLDCFKESAIILPKQQQELSYLLSQIIWHHYLFKGWVTTENTLMDQQKVEKIIALFDAKDFITTFFIDYFPELDQNIRMLDYFNSDLYHLMIYYLKINYSGLSIGVHIEGNVLMKKILTPMIINRLNSLNYVTASIFDKQSTYDLVISNVNFPSIEKQGTYFYLINHEFYSGDLQMIENFVNMIIQNTATKPYSEALV</sequence>
<dbReference type="Proteomes" id="UP001252875">
    <property type="component" value="Unassembled WGS sequence"/>
</dbReference>
<evidence type="ECO:0000259" key="3">
    <source>
        <dbReference type="Pfam" id="PF05043"/>
    </source>
</evidence>
<keyword evidence="2" id="KW-0804">Transcription</keyword>
<dbReference type="PANTHER" id="PTHR30185">
    <property type="entry name" value="CRYPTIC BETA-GLUCOSIDE BGL OPERON ANTITERMINATOR"/>
    <property type="match status" value="1"/>
</dbReference>
<proteinExistence type="predicted"/>
<feature type="domain" description="Mga helix-turn-helix" evidence="3">
    <location>
        <begin position="79"/>
        <end position="160"/>
    </location>
</feature>
<evidence type="ECO:0000256" key="2">
    <source>
        <dbReference type="ARBA" id="ARBA00023163"/>
    </source>
</evidence>
<dbReference type="InterPro" id="IPR050661">
    <property type="entry name" value="BglG_antiterminators"/>
</dbReference>
<dbReference type="Pfam" id="PF05043">
    <property type="entry name" value="Mga"/>
    <property type="match status" value="1"/>
</dbReference>
<dbReference type="Gene3D" id="1.10.10.10">
    <property type="entry name" value="Winged helix-like DNA-binding domain superfamily/Winged helix DNA-binding domain"/>
    <property type="match status" value="1"/>
</dbReference>
<evidence type="ECO:0000313" key="5">
    <source>
        <dbReference type="Proteomes" id="UP001252875"/>
    </source>
</evidence>
<comment type="caution">
    <text evidence="4">The sequence shown here is derived from an EMBL/GenBank/DDBJ whole genome shotgun (WGS) entry which is preliminary data.</text>
</comment>
<dbReference type="InterPro" id="IPR036388">
    <property type="entry name" value="WH-like_DNA-bd_sf"/>
</dbReference>
<evidence type="ECO:0000256" key="1">
    <source>
        <dbReference type="ARBA" id="ARBA00023015"/>
    </source>
</evidence>